<dbReference type="AlphaFoldDB" id="A0A0K0FR28"/>
<reference evidence="3" key="2">
    <citation type="submission" date="2015-08" db="UniProtKB">
        <authorList>
            <consortium name="WormBaseParasite"/>
        </authorList>
    </citation>
    <scope>IDENTIFICATION</scope>
</reference>
<organism evidence="2 3">
    <name type="scientific">Strongyloides venezuelensis</name>
    <name type="common">Threadworm</name>
    <dbReference type="NCBI Taxonomy" id="75913"/>
    <lineage>
        <taxon>Eukaryota</taxon>
        <taxon>Metazoa</taxon>
        <taxon>Ecdysozoa</taxon>
        <taxon>Nematoda</taxon>
        <taxon>Chromadorea</taxon>
        <taxon>Rhabditida</taxon>
        <taxon>Tylenchina</taxon>
        <taxon>Panagrolaimomorpha</taxon>
        <taxon>Strongyloidoidea</taxon>
        <taxon>Strongyloididae</taxon>
        <taxon>Strongyloides</taxon>
    </lineage>
</organism>
<accession>A0A0K0FR28</accession>
<keyword evidence="2" id="KW-1185">Reference proteome</keyword>
<dbReference type="WBParaSite" id="SVE_1224400.1">
    <property type="protein sequence ID" value="SVE_1224400.1"/>
    <property type="gene ID" value="SVE_1224400"/>
</dbReference>
<feature type="compositionally biased region" description="Low complexity" evidence="1">
    <location>
        <begin position="44"/>
        <end position="53"/>
    </location>
</feature>
<reference evidence="2" key="1">
    <citation type="submission" date="2014-07" db="EMBL/GenBank/DDBJ databases">
        <authorList>
            <person name="Martin A.A"/>
            <person name="De Silva N."/>
        </authorList>
    </citation>
    <scope>NUCLEOTIDE SEQUENCE</scope>
</reference>
<sequence>MIFSSDIKQFIFFILLIVLVKSNLFGRRSSINKNPGGLTLGSWRSGRRSSFGRTRNKGGSIHHQNSNRNSWYLPWGSGIERNKNTINELTTRKPIFLQKRG</sequence>
<feature type="region of interest" description="Disordered" evidence="1">
    <location>
        <begin position="44"/>
        <end position="67"/>
    </location>
</feature>
<protein>
    <submittedName>
        <fullName evidence="3">Uncharacterized protein</fullName>
    </submittedName>
</protein>
<dbReference type="Proteomes" id="UP000035680">
    <property type="component" value="Unassembled WGS sequence"/>
</dbReference>
<proteinExistence type="predicted"/>
<evidence type="ECO:0000313" key="3">
    <source>
        <dbReference type="WBParaSite" id="SVE_1224400.1"/>
    </source>
</evidence>
<name>A0A0K0FR28_STRVS</name>
<evidence type="ECO:0000313" key="2">
    <source>
        <dbReference type="Proteomes" id="UP000035680"/>
    </source>
</evidence>
<evidence type="ECO:0000256" key="1">
    <source>
        <dbReference type="SAM" id="MobiDB-lite"/>
    </source>
</evidence>